<dbReference type="RefSeq" id="XP_009227692.1">
    <property type="nucleotide sequence ID" value="XM_009229428.1"/>
</dbReference>
<keyword evidence="4" id="KW-1185">Reference proteome</keyword>
<gene>
    <name evidence="3" type="primary">20351995</name>
    <name evidence="2" type="ORF">GGTG_11537</name>
</gene>
<reference evidence="2" key="2">
    <citation type="submission" date="2010-07" db="EMBL/GenBank/DDBJ databases">
        <authorList>
            <consortium name="The Broad Institute Genome Sequencing Platform"/>
            <consortium name="Broad Institute Genome Sequencing Center for Infectious Disease"/>
            <person name="Ma L.-J."/>
            <person name="Dead R."/>
            <person name="Young S."/>
            <person name="Zeng Q."/>
            <person name="Koehrsen M."/>
            <person name="Alvarado L."/>
            <person name="Berlin A."/>
            <person name="Chapman S.B."/>
            <person name="Chen Z."/>
            <person name="Freedman E."/>
            <person name="Gellesch M."/>
            <person name="Goldberg J."/>
            <person name="Griggs A."/>
            <person name="Gujja S."/>
            <person name="Heilman E.R."/>
            <person name="Heiman D."/>
            <person name="Hepburn T."/>
            <person name="Howarth C."/>
            <person name="Jen D."/>
            <person name="Larson L."/>
            <person name="Mehta T."/>
            <person name="Neiman D."/>
            <person name="Pearson M."/>
            <person name="Roberts A."/>
            <person name="Saif S."/>
            <person name="Shea T."/>
            <person name="Shenoy N."/>
            <person name="Sisk P."/>
            <person name="Stolte C."/>
            <person name="Sykes S."/>
            <person name="Walk T."/>
            <person name="White J."/>
            <person name="Yandava C."/>
            <person name="Haas B."/>
            <person name="Nusbaum C."/>
            <person name="Birren B."/>
        </authorList>
    </citation>
    <scope>NUCLEOTIDE SEQUENCE</scope>
    <source>
        <strain evidence="2">R3-111a-1</strain>
    </source>
</reference>
<evidence type="ECO:0000313" key="3">
    <source>
        <dbReference type="EnsemblFungi" id="EJT70514"/>
    </source>
</evidence>
<proteinExistence type="predicted"/>
<dbReference type="HOGENOM" id="CLU_2026894_0_0_1"/>
<reference evidence="2" key="3">
    <citation type="submission" date="2010-09" db="EMBL/GenBank/DDBJ databases">
        <title>Annotation of Gaeumannomyces graminis var. tritici R3-111a-1.</title>
        <authorList>
            <consortium name="The Broad Institute Genome Sequencing Platform"/>
            <person name="Ma L.-J."/>
            <person name="Dead R."/>
            <person name="Young S.K."/>
            <person name="Zeng Q."/>
            <person name="Gargeya S."/>
            <person name="Fitzgerald M."/>
            <person name="Haas B."/>
            <person name="Abouelleil A."/>
            <person name="Alvarado L."/>
            <person name="Arachchi H.M."/>
            <person name="Berlin A."/>
            <person name="Brown A."/>
            <person name="Chapman S.B."/>
            <person name="Chen Z."/>
            <person name="Dunbar C."/>
            <person name="Freedman E."/>
            <person name="Gearin G."/>
            <person name="Gellesch M."/>
            <person name="Goldberg J."/>
            <person name="Griggs A."/>
            <person name="Gujja S."/>
            <person name="Heiman D."/>
            <person name="Howarth C."/>
            <person name="Larson L."/>
            <person name="Lui A."/>
            <person name="MacDonald P.J.P."/>
            <person name="Mehta T."/>
            <person name="Montmayeur A."/>
            <person name="Murphy C."/>
            <person name="Neiman D."/>
            <person name="Pearson M."/>
            <person name="Priest M."/>
            <person name="Roberts A."/>
            <person name="Saif S."/>
            <person name="Shea T."/>
            <person name="Shenoy N."/>
            <person name="Sisk P."/>
            <person name="Stolte C."/>
            <person name="Sykes S."/>
            <person name="Yandava C."/>
            <person name="Wortman J."/>
            <person name="Nusbaum C."/>
            <person name="Birren B."/>
        </authorList>
    </citation>
    <scope>NUCLEOTIDE SEQUENCE</scope>
    <source>
        <strain evidence="2">R3-111a-1</strain>
    </source>
</reference>
<dbReference type="EMBL" id="GL385401">
    <property type="protein sequence ID" value="EJT70514.1"/>
    <property type="molecule type" value="Genomic_DNA"/>
</dbReference>
<dbReference type="GeneID" id="20351995"/>
<evidence type="ECO:0000313" key="2">
    <source>
        <dbReference type="EMBL" id="EJT70514.1"/>
    </source>
</evidence>
<dbReference type="VEuPathDB" id="FungiDB:GGTG_11537"/>
<reference evidence="3" key="5">
    <citation type="submission" date="2018-04" db="UniProtKB">
        <authorList>
            <consortium name="EnsemblFungi"/>
        </authorList>
    </citation>
    <scope>IDENTIFICATION</scope>
    <source>
        <strain evidence="3">R3-111a-1</strain>
    </source>
</reference>
<organism evidence="2">
    <name type="scientific">Gaeumannomyces tritici (strain R3-111a-1)</name>
    <name type="common">Wheat and barley take-all root rot fungus</name>
    <name type="synonym">Gaeumannomyces graminis var. tritici</name>
    <dbReference type="NCBI Taxonomy" id="644352"/>
    <lineage>
        <taxon>Eukaryota</taxon>
        <taxon>Fungi</taxon>
        <taxon>Dikarya</taxon>
        <taxon>Ascomycota</taxon>
        <taxon>Pezizomycotina</taxon>
        <taxon>Sordariomycetes</taxon>
        <taxon>Sordariomycetidae</taxon>
        <taxon>Magnaporthales</taxon>
        <taxon>Magnaporthaceae</taxon>
        <taxon>Gaeumannomyces</taxon>
    </lineage>
</organism>
<dbReference type="EnsemblFungi" id="EJT70514">
    <property type="protein sequence ID" value="EJT70514"/>
    <property type="gene ID" value="GGTG_11537"/>
</dbReference>
<feature type="region of interest" description="Disordered" evidence="1">
    <location>
        <begin position="1"/>
        <end position="26"/>
    </location>
</feature>
<reference evidence="4" key="1">
    <citation type="submission" date="2010-07" db="EMBL/GenBank/DDBJ databases">
        <title>The genome sequence of Gaeumannomyces graminis var. tritici strain R3-111a-1.</title>
        <authorList>
            <consortium name="The Broad Institute Genome Sequencing Platform"/>
            <person name="Ma L.-J."/>
            <person name="Dead R."/>
            <person name="Young S."/>
            <person name="Zeng Q."/>
            <person name="Koehrsen M."/>
            <person name="Alvarado L."/>
            <person name="Berlin A."/>
            <person name="Chapman S.B."/>
            <person name="Chen Z."/>
            <person name="Freedman E."/>
            <person name="Gellesch M."/>
            <person name="Goldberg J."/>
            <person name="Griggs A."/>
            <person name="Gujja S."/>
            <person name="Heilman E.R."/>
            <person name="Heiman D."/>
            <person name="Hepburn T."/>
            <person name="Howarth C."/>
            <person name="Jen D."/>
            <person name="Larson L."/>
            <person name="Mehta T."/>
            <person name="Neiman D."/>
            <person name="Pearson M."/>
            <person name="Roberts A."/>
            <person name="Saif S."/>
            <person name="Shea T."/>
            <person name="Shenoy N."/>
            <person name="Sisk P."/>
            <person name="Stolte C."/>
            <person name="Sykes S."/>
            <person name="Walk T."/>
            <person name="White J."/>
            <person name="Yandava C."/>
            <person name="Haas B."/>
            <person name="Nusbaum C."/>
            <person name="Birren B."/>
        </authorList>
    </citation>
    <scope>NUCLEOTIDE SEQUENCE [LARGE SCALE GENOMIC DNA]</scope>
    <source>
        <strain evidence="4">R3-111a-1</strain>
    </source>
</reference>
<evidence type="ECO:0000313" key="4">
    <source>
        <dbReference type="Proteomes" id="UP000006039"/>
    </source>
</evidence>
<reference evidence="3" key="4">
    <citation type="journal article" date="2015" name="G3 (Bethesda)">
        <title>Genome sequences of three phytopathogenic species of the Magnaporthaceae family of fungi.</title>
        <authorList>
            <person name="Okagaki L.H."/>
            <person name="Nunes C.C."/>
            <person name="Sailsbery J."/>
            <person name="Clay B."/>
            <person name="Brown D."/>
            <person name="John T."/>
            <person name="Oh Y."/>
            <person name="Young N."/>
            <person name="Fitzgerald M."/>
            <person name="Haas B.J."/>
            <person name="Zeng Q."/>
            <person name="Young S."/>
            <person name="Adiconis X."/>
            <person name="Fan L."/>
            <person name="Levin J.Z."/>
            <person name="Mitchell T.K."/>
            <person name="Okubara P.A."/>
            <person name="Farman M.L."/>
            <person name="Kohn L.M."/>
            <person name="Birren B."/>
            <person name="Ma L.-J."/>
            <person name="Dean R.A."/>
        </authorList>
    </citation>
    <scope>NUCLEOTIDE SEQUENCE</scope>
    <source>
        <strain evidence="3">R3-111a-1</strain>
    </source>
</reference>
<feature type="compositionally biased region" description="Polar residues" evidence="1">
    <location>
        <begin position="17"/>
        <end position="26"/>
    </location>
</feature>
<evidence type="ECO:0000256" key="1">
    <source>
        <dbReference type="SAM" id="MobiDB-lite"/>
    </source>
</evidence>
<protein>
    <submittedName>
        <fullName evidence="2 3">Uncharacterized protein</fullName>
    </submittedName>
</protein>
<dbReference type="AlphaFoldDB" id="J3PDG6"/>
<sequence length="122" mass="13476">MSARERASGAAASGASNPVSNGTVTNRFKASNNTTITNAFNPFLTRISIVNLKNQLIEILKPFVPFGNTKLMFKIQITNYASILTTAFVKTPLTIIINYCTNLKRKILGQKLILFIYKTFGN</sequence>
<dbReference type="Proteomes" id="UP000006039">
    <property type="component" value="Unassembled WGS sequence"/>
</dbReference>
<name>J3PDG6_GAET3</name>
<accession>J3PDG6</accession>